<sequence>MAEDWMQDATRRAKAALISTTEPNAARVADFLYGGQSNFEADRKAARTLAAAAPSIVDIAPAVRAFQRRALTFLVAEAGVTQFLDIGFGLPLVGATHNVTQSLAPESRIAYVDNDPMVLSHARALLKSAPGGAVGYVDADVRDPGSIIAGAQQILDFSRPVAVLLLFTLAYVQDPAQAAMVVSLLMSSVPPGSCFAMYHLTSDLDPALAEAARQWNKMMPLQPITLRSRAEVADLMTGLETVPPGVAPITEWRAAPDDPHLEHTVPIYAAIARKP</sequence>
<dbReference type="Proteomes" id="UP000460272">
    <property type="component" value="Unassembled WGS sequence"/>
</dbReference>
<dbReference type="AlphaFoldDB" id="A0A6P2C2L4"/>
<dbReference type="RefSeq" id="WP_145854542.1">
    <property type="nucleotide sequence ID" value="NZ_RPFW01000003.1"/>
</dbReference>
<dbReference type="InterPro" id="IPR029063">
    <property type="entry name" value="SAM-dependent_MTases_sf"/>
</dbReference>
<comment type="caution">
    <text evidence="1">The sequence shown here is derived from an EMBL/GenBank/DDBJ whole genome shotgun (WGS) entry which is preliminary data.</text>
</comment>
<evidence type="ECO:0000313" key="1">
    <source>
        <dbReference type="EMBL" id="TVZ04511.1"/>
    </source>
</evidence>
<proteinExistence type="predicted"/>
<dbReference type="Gene3D" id="3.40.50.150">
    <property type="entry name" value="Vaccinia Virus protein VP39"/>
    <property type="match status" value="1"/>
</dbReference>
<keyword evidence="1" id="KW-0808">Transferase</keyword>
<evidence type="ECO:0000313" key="2">
    <source>
        <dbReference type="Proteomes" id="UP000460272"/>
    </source>
</evidence>
<reference evidence="1 2" key="1">
    <citation type="submission" date="2018-11" db="EMBL/GenBank/DDBJ databases">
        <title>Trebonia kvetii gen.nov., sp.nov., a novel acidophilic actinobacterium, and proposal of the new actinobacterial family Treboniaceae fam. nov.</title>
        <authorList>
            <person name="Rapoport D."/>
            <person name="Sagova-Mareckova M."/>
            <person name="Sedlacek I."/>
            <person name="Provaznik J."/>
            <person name="Kralova S."/>
            <person name="Pavlinic D."/>
            <person name="Benes V."/>
            <person name="Kopecky J."/>
        </authorList>
    </citation>
    <scope>NUCLEOTIDE SEQUENCE [LARGE SCALE GENOMIC DNA]</scope>
    <source>
        <strain evidence="1 2">15Tr583</strain>
    </source>
</reference>
<keyword evidence="1" id="KW-0489">Methyltransferase</keyword>
<dbReference type="GO" id="GO:0032259">
    <property type="term" value="P:methylation"/>
    <property type="evidence" value="ECO:0007669"/>
    <property type="project" value="UniProtKB-KW"/>
</dbReference>
<organism evidence="1 2">
    <name type="scientific">Trebonia kvetii</name>
    <dbReference type="NCBI Taxonomy" id="2480626"/>
    <lineage>
        <taxon>Bacteria</taxon>
        <taxon>Bacillati</taxon>
        <taxon>Actinomycetota</taxon>
        <taxon>Actinomycetes</taxon>
        <taxon>Streptosporangiales</taxon>
        <taxon>Treboniaceae</taxon>
        <taxon>Trebonia</taxon>
    </lineage>
</organism>
<dbReference type="SUPFAM" id="SSF53335">
    <property type="entry name" value="S-adenosyl-L-methionine-dependent methyltransferases"/>
    <property type="match status" value="1"/>
</dbReference>
<keyword evidence="2" id="KW-1185">Reference proteome</keyword>
<gene>
    <name evidence="1" type="ORF">EAS64_19320</name>
</gene>
<dbReference type="PIRSF" id="PIRSF017393">
    <property type="entry name" value="MTase_SAV2177"/>
    <property type="match status" value="1"/>
</dbReference>
<protein>
    <submittedName>
        <fullName evidence="1">SAM-dependent methyltransferase</fullName>
    </submittedName>
</protein>
<dbReference type="GO" id="GO:0008168">
    <property type="term" value="F:methyltransferase activity"/>
    <property type="evidence" value="ECO:0007669"/>
    <property type="project" value="UniProtKB-KW"/>
</dbReference>
<name>A0A6P2C2L4_9ACTN</name>
<dbReference type="EMBL" id="RPFW01000003">
    <property type="protein sequence ID" value="TVZ04511.1"/>
    <property type="molecule type" value="Genomic_DNA"/>
</dbReference>
<dbReference type="InterPro" id="IPR006764">
    <property type="entry name" value="SAM_dep_MeTrfase_SAV2177_type"/>
</dbReference>
<dbReference type="OrthoDB" id="4134439at2"/>
<accession>A0A6P2C2L4</accession>
<dbReference type="Pfam" id="PF04672">
    <property type="entry name" value="Methyltransf_19"/>
    <property type="match status" value="1"/>
</dbReference>